<dbReference type="Proteomes" id="UP000319209">
    <property type="component" value="Chromosome"/>
</dbReference>
<dbReference type="OrthoDB" id="1262821at2"/>
<gene>
    <name evidence="1" type="ORF">FNB79_07155</name>
</gene>
<evidence type="ECO:0000313" key="2">
    <source>
        <dbReference type="Proteomes" id="UP000319209"/>
    </source>
</evidence>
<organism evidence="1 2">
    <name type="scientific">Formosa sediminum</name>
    <dbReference type="NCBI Taxonomy" id="2594004"/>
    <lineage>
        <taxon>Bacteria</taxon>
        <taxon>Pseudomonadati</taxon>
        <taxon>Bacteroidota</taxon>
        <taxon>Flavobacteriia</taxon>
        <taxon>Flavobacteriales</taxon>
        <taxon>Flavobacteriaceae</taxon>
        <taxon>Formosa</taxon>
    </lineage>
</organism>
<evidence type="ECO:0008006" key="3">
    <source>
        <dbReference type="Google" id="ProtNLM"/>
    </source>
</evidence>
<dbReference type="EMBL" id="CP041637">
    <property type="protein sequence ID" value="QDO93763.1"/>
    <property type="molecule type" value="Genomic_DNA"/>
</dbReference>
<protein>
    <recommendedName>
        <fullName evidence="3">Glycine dehydrogenase</fullName>
    </recommendedName>
</protein>
<accession>A0A516GQJ6</accession>
<sequence length="84" mass="9745">MSKIFLSCEEASHVCDKAQYKESTLWERIKFGIHILFCTVCRKHSVDNQKLTKAIEKSKIACLDKKSKSEMKTCIEQELKKTGY</sequence>
<proteinExistence type="predicted"/>
<dbReference type="RefSeq" id="WP_143380665.1">
    <property type="nucleotide sequence ID" value="NZ_CP041637.1"/>
</dbReference>
<evidence type="ECO:0000313" key="1">
    <source>
        <dbReference type="EMBL" id="QDO93763.1"/>
    </source>
</evidence>
<name>A0A516GQJ6_9FLAO</name>
<dbReference type="KEGG" id="fop:FNB79_07155"/>
<keyword evidence="2" id="KW-1185">Reference proteome</keyword>
<reference evidence="1 2" key="1">
    <citation type="submission" date="2019-07" db="EMBL/GenBank/DDBJ databases">
        <title>Genome sequencing for Formosa sp. PS13.</title>
        <authorList>
            <person name="Park S.-J."/>
        </authorList>
    </citation>
    <scope>NUCLEOTIDE SEQUENCE [LARGE SCALE GENOMIC DNA]</scope>
    <source>
        <strain evidence="1 2">PS13</strain>
    </source>
</reference>
<dbReference type="AlphaFoldDB" id="A0A516GQJ6"/>